<evidence type="ECO:0000313" key="6">
    <source>
        <dbReference type="EMBL" id="EIC02547.1"/>
    </source>
</evidence>
<dbReference type="InterPro" id="IPR020476">
    <property type="entry name" value="Nudix_hydrolase"/>
</dbReference>
<dbReference type="Pfam" id="PF00293">
    <property type="entry name" value="NUDIX"/>
    <property type="match status" value="1"/>
</dbReference>
<dbReference type="GO" id="GO:0019677">
    <property type="term" value="P:NAD+ catabolic process"/>
    <property type="evidence" value="ECO:0007669"/>
    <property type="project" value="TreeGrafter"/>
</dbReference>
<dbReference type="PANTHER" id="PTHR42904:SF12">
    <property type="entry name" value="ADP-RIBOSE PYROPHOSPHATASE-RELATED"/>
    <property type="match status" value="1"/>
</dbReference>
<dbReference type="OrthoDB" id="9800077at2"/>
<evidence type="ECO:0000256" key="2">
    <source>
        <dbReference type="ARBA" id="ARBA00022723"/>
    </source>
</evidence>
<dbReference type="GO" id="GO:0046872">
    <property type="term" value="F:metal ion binding"/>
    <property type="evidence" value="ECO:0007669"/>
    <property type="project" value="UniProtKB-KW"/>
</dbReference>
<dbReference type="AlphaFoldDB" id="H7EIL9"/>
<organism evidence="6 7">
    <name type="scientific">Treponema saccharophilum DSM 2985</name>
    <dbReference type="NCBI Taxonomy" id="907348"/>
    <lineage>
        <taxon>Bacteria</taxon>
        <taxon>Pseudomonadati</taxon>
        <taxon>Spirochaetota</taxon>
        <taxon>Spirochaetia</taxon>
        <taxon>Spirochaetales</taxon>
        <taxon>Treponemataceae</taxon>
        <taxon>Treponema</taxon>
    </lineage>
</organism>
<dbReference type="Gene3D" id="3.90.79.10">
    <property type="entry name" value="Nucleoside Triphosphate Pyrophosphohydrolase"/>
    <property type="match status" value="1"/>
</dbReference>
<dbReference type="eggNOG" id="COG2816">
    <property type="taxonomic scope" value="Bacteria"/>
</dbReference>
<name>H7EIL9_9SPIR</name>
<keyword evidence="3 6" id="KW-0378">Hydrolase</keyword>
<comment type="cofactor">
    <cofactor evidence="1">
        <name>Mg(2+)</name>
        <dbReference type="ChEBI" id="CHEBI:18420"/>
    </cofactor>
</comment>
<keyword evidence="4" id="KW-0460">Magnesium</keyword>
<dbReference type="GO" id="GO:0006742">
    <property type="term" value="P:NADP+ catabolic process"/>
    <property type="evidence" value="ECO:0007669"/>
    <property type="project" value="TreeGrafter"/>
</dbReference>
<dbReference type="GO" id="GO:0005829">
    <property type="term" value="C:cytosol"/>
    <property type="evidence" value="ECO:0007669"/>
    <property type="project" value="TreeGrafter"/>
</dbReference>
<dbReference type="EMBL" id="AGRW01000037">
    <property type="protein sequence ID" value="EIC02547.1"/>
    <property type="molecule type" value="Genomic_DNA"/>
</dbReference>
<dbReference type="InterPro" id="IPR000086">
    <property type="entry name" value="NUDIX_hydrolase_dom"/>
</dbReference>
<dbReference type="Proteomes" id="UP000003571">
    <property type="component" value="Unassembled WGS sequence"/>
</dbReference>
<dbReference type="InterPro" id="IPR015797">
    <property type="entry name" value="NUDIX_hydrolase-like_dom_sf"/>
</dbReference>
<evidence type="ECO:0000256" key="4">
    <source>
        <dbReference type="ARBA" id="ARBA00022842"/>
    </source>
</evidence>
<sequence length="177" mass="19951">MQNDFSFCPNCGGKKIENVKMRKWRCPDCGFTLYNNVAAAVGLIIRLPDGRVLFEKRAKEPRKGFLALPGGFVDPDESAEEACVRECREEIGVEPEKIRYVASFPNSYEYKGILYKTCDLFFEAEIPEGAELKAQEGEVLAFEPMRAGSEDEIERIPLAFESARLALMENIGKGRKQ</sequence>
<dbReference type="PANTHER" id="PTHR42904">
    <property type="entry name" value="NUDIX HYDROLASE, NUDC SUBFAMILY"/>
    <property type="match status" value="1"/>
</dbReference>
<protein>
    <submittedName>
        <fullName evidence="6">NUDIX hydrolase</fullName>
    </submittedName>
</protein>
<feature type="domain" description="Nudix hydrolase" evidence="5">
    <location>
        <begin position="34"/>
        <end position="170"/>
    </location>
</feature>
<proteinExistence type="predicted"/>
<dbReference type="GO" id="GO:0035529">
    <property type="term" value="F:NADH pyrophosphatase activity"/>
    <property type="evidence" value="ECO:0007669"/>
    <property type="project" value="TreeGrafter"/>
</dbReference>
<dbReference type="PROSITE" id="PS51462">
    <property type="entry name" value="NUDIX"/>
    <property type="match status" value="1"/>
</dbReference>
<keyword evidence="2" id="KW-0479">Metal-binding</keyword>
<dbReference type="PATRIC" id="fig|907348.3.peg.672"/>
<comment type="caution">
    <text evidence="6">The sequence shown here is derived from an EMBL/GenBank/DDBJ whole genome shotgun (WGS) entry which is preliminary data.</text>
</comment>
<evidence type="ECO:0000256" key="1">
    <source>
        <dbReference type="ARBA" id="ARBA00001946"/>
    </source>
</evidence>
<accession>H7EIL9</accession>
<evidence type="ECO:0000256" key="3">
    <source>
        <dbReference type="ARBA" id="ARBA00022801"/>
    </source>
</evidence>
<dbReference type="RefSeq" id="WP_002702859.1">
    <property type="nucleotide sequence ID" value="NZ_AGRW01000037.1"/>
</dbReference>
<dbReference type="CDD" id="cd04681">
    <property type="entry name" value="NUDIX_Hydrolase"/>
    <property type="match status" value="1"/>
</dbReference>
<dbReference type="SUPFAM" id="SSF55811">
    <property type="entry name" value="Nudix"/>
    <property type="match status" value="1"/>
</dbReference>
<reference evidence="6 7" key="1">
    <citation type="submission" date="2011-09" db="EMBL/GenBank/DDBJ databases">
        <title>The draft genome of Treponema saccharophilum DSM 2985.</title>
        <authorList>
            <consortium name="US DOE Joint Genome Institute (JGI-PGF)"/>
            <person name="Lucas S."/>
            <person name="Copeland A."/>
            <person name="Lapidus A."/>
            <person name="Glavina del Rio T."/>
            <person name="Dalin E."/>
            <person name="Tice H."/>
            <person name="Bruce D."/>
            <person name="Goodwin L."/>
            <person name="Pitluck S."/>
            <person name="Peters L."/>
            <person name="Kyrpides N."/>
            <person name="Mavromatis K."/>
            <person name="Ivanova N."/>
            <person name="Markowitz V."/>
            <person name="Cheng J.-F."/>
            <person name="Hugenholtz P."/>
            <person name="Woyke T."/>
            <person name="Wu D."/>
            <person name="Gronow S."/>
            <person name="Wellnitz S."/>
            <person name="Brambilla E."/>
            <person name="Klenk H.-P."/>
            <person name="Eisen J.A."/>
        </authorList>
    </citation>
    <scope>NUCLEOTIDE SEQUENCE [LARGE SCALE GENOMIC DNA]</scope>
    <source>
        <strain evidence="6 7">DSM 2985</strain>
    </source>
</reference>
<evidence type="ECO:0000259" key="5">
    <source>
        <dbReference type="PROSITE" id="PS51462"/>
    </source>
</evidence>
<dbReference type="STRING" id="907348.TresaDRAFT_2425"/>
<dbReference type="InterPro" id="IPR050241">
    <property type="entry name" value="NAD-cap_RNA_hydrolase_NudC"/>
</dbReference>
<evidence type="ECO:0000313" key="7">
    <source>
        <dbReference type="Proteomes" id="UP000003571"/>
    </source>
</evidence>
<gene>
    <name evidence="6" type="ORF">TresaDRAFT_2425</name>
</gene>
<dbReference type="PRINTS" id="PR00502">
    <property type="entry name" value="NUDIXFAMILY"/>
</dbReference>
<keyword evidence="7" id="KW-1185">Reference proteome</keyword>